<dbReference type="AlphaFoldDB" id="A0A108U6L5"/>
<accession>A0A108U6L5</accession>
<dbReference type="RefSeq" id="WP_036115070.1">
    <property type="nucleotide sequence ID" value="NZ_JAJA02000001.1"/>
</dbReference>
<organism evidence="1 2">
    <name type="scientific">Lysobacter capsici AZ78</name>
    <dbReference type="NCBI Taxonomy" id="1444315"/>
    <lineage>
        <taxon>Bacteria</taxon>
        <taxon>Pseudomonadati</taxon>
        <taxon>Pseudomonadota</taxon>
        <taxon>Gammaproteobacteria</taxon>
        <taxon>Lysobacterales</taxon>
        <taxon>Lysobacteraceae</taxon>
        <taxon>Lysobacter</taxon>
    </lineage>
</organism>
<evidence type="ECO:0000313" key="2">
    <source>
        <dbReference type="Proteomes" id="UP000023435"/>
    </source>
</evidence>
<keyword evidence="2" id="KW-1185">Reference proteome</keyword>
<evidence type="ECO:0000313" key="1">
    <source>
        <dbReference type="EMBL" id="KWS03508.1"/>
    </source>
</evidence>
<name>A0A108U6L5_9GAMM</name>
<gene>
    <name evidence="1" type="ORF">AZ78_1055</name>
</gene>
<sequence>MNTAAVPDAELVAAVRRWLGERRALWINRAYLHEGEPAQREYFLKPLGGGAIQLGFDDWLDRYEDAIDLYFRHERRGFDSLELALVYTFEQLPLGVGDFGRAMGLR</sequence>
<comment type="caution">
    <text evidence="1">The sequence shown here is derived from an EMBL/GenBank/DDBJ whole genome shotgun (WGS) entry which is preliminary data.</text>
</comment>
<protein>
    <submittedName>
        <fullName evidence="1">Uncharacterized protein</fullName>
    </submittedName>
</protein>
<reference evidence="1 2" key="1">
    <citation type="journal article" date="2014" name="Genome Announc.">
        <title>Draft Genome Sequence of Lysobacter capsici AZ78, a Bacterium Antagonistic to Plant-Pathogenic Oomycetes.</title>
        <authorList>
            <person name="Puopolo G."/>
            <person name="Sonego P."/>
            <person name="Engelen K."/>
            <person name="Pertot I."/>
        </authorList>
    </citation>
    <scope>NUCLEOTIDE SEQUENCE [LARGE SCALE GENOMIC DNA]</scope>
    <source>
        <strain evidence="1 2">AZ78</strain>
    </source>
</reference>
<dbReference type="EMBL" id="JAJA02000001">
    <property type="protein sequence ID" value="KWS03508.1"/>
    <property type="molecule type" value="Genomic_DNA"/>
</dbReference>
<dbReference type="Proteomes" id="UP000023435">
    <property type="component" value="Unassembled WGS sequence"/>
</dbReference>
<dbReference type="OrthoDB" id="48849at2"/>
<proteinExistence type="predicted"/>